<dbReference type="InterPro" id="IPR036878">
    <property type="entry name" value="Glu_permease_IIB"/>
</dbReference>
<keyword evidence="3" id="KW-1003">Cell membrane</keyword>
<keyword evidence="4" id="KW-0762">Sugar transport</keyword>
<comment type="subcellular location">
    <subcellularLocation>
        <location evidence="1">Cell membrane</location>
        <topology evidence="1">Multi-pass membrane protein</topology>
    </subcellularLocation>
</comment>
<evidence type="ECO:0000256" key="2">
    <source>
        <dbReference type="ARBA" id="ARBA00022448"/>
    </source>
</evidence>
<evidence type="ECO:0000259" key="14">
    <source>
        <dbReference type="PROSITE" id="PS51103"/>
    </source>
</evidence>
<feature type="transmembrane region" description="Helical" evidence="12">
    <location>
        <begin position="208"/>
        <end position="230"/>
    </location>
</feature>
<keyword evidence="16" id="KW-1185">Reference proteome</keyword>
<dbReference type="Pfam" id="PF00367">
    <property type="entry name" value="PTS_EIIB"/>
    <property type="match status" value="1"/>
</dbReference>
<evidence type="ECO:0000256" key="7">
    <source>
        <dbReference type="ARBA" id="ARBA00022692"/>
    </source>
</evidence>
<evidence type="ECO:0000256" key="5">
    <source>
        <dbReference type="ARBA" id="ARBA00022679"/>
    </source>
</evidence>
<dbReference type="EMBL" id="LFZW01000001">
    <property type="protein sequence ID" value="KMY52329.1"/>
    <property type="molecule type" value="Genomic_DNA"/>
</dbReference>
<feature type="transmembrane region" description="Helical" evidence="12">
    <location>
        <begin position="283"/>
        <end position="302"/>
    </location>
</feature>
<dbReference type="PROSITE" id="PS01035">
    <property type="entry name" value="PTS_EIIB_TYPE_1_CYS"/>
    <property type="match status" value="1"/>
</dbReference>
<evidence type="ECO:0000313" key="15">
    <source>
        <dbReference type="EMBL" id="KMY52329.1"/>
    </source>
</evidence>
<keyword evidence="7 12" id="KW-0812">Transmembrane</keyword>
<feature type="transmembrane region" description="Helical" evidence="12">
    <location>
        <begin position="178"/>
        <end position="196"/>
    </location>
</feature>
<reference evidence="16" key="1">
    <citation type="submission" date="2015-07" db="EMBL/GenBank/DDBJ databases">
        <title>Genome sequencing project for genomic taxonomy and phylogenomics of Bacillus-like bacteria.</title>
        <authorList>
            <person name="Liu B."/>
            <person name="Wang J."/>
            <person name="Zhu Y."/>
            <person name="Liu G."/>
            <person name="Chen Q."/>
            <person name="Chen Z."/>
            <person name="Lan J."/>
            <person name="Che J."/>
            <person name="Ge C."/>
            <person name="Shi H."/>
            <person name="Pan Z."/>
            <person name="Liu X."/>
        </authorList>
    </citation>
    <scope>NUCLEOTIDE SEQUENCE [LARGE SCALE GENOMIC DNA]</scope>
    <source>
        <strain evidence="16">FJAT-27997</strain>
    </source>
</reference>
<name>A0A0K9H031_9BACI</name>
<dbReference type="InterPro" id="IPR018113">
    <property type="entry name" value="PTrfase_EIIB_Cys"/>
</dbReference>
<keyword evidence="10 12" id="KW-0472">Membrane</keyword>
<keyword evidence="6" id="KW-0598">Phosphotransferase system</keyword>
<dbReference type="AlphaFoldDB" id="A0A0K9H031"/>
<sequence>MKKDYKQTAKLIVDNVGGKENIIDLVHCMTRLRFRLKDTSLANEVQLKNIDHVAGVVETASQYQVVIGNEVNAVYKEVLALGIKSPEDAEEPNTQKKKTGFLNNIIETITGCMTPMIPALTAAGMIKVILSLIMTFDLMSKTSDTYRLLDIIGDAAFYFMPILLAVNASRMFKVNTSLAVIVAGVLLHPNFAAWIASGDPISFIGLPVPAVIYAASVIPVLLIVWIMSYIEKYVDKVVPNMLKIILSPTLILLISAPIALIVVGPLGNFAGQGLAGLINLLQGSLGLVMVALLAAAFPFIVMTGMHHALTPIFISTFAATGQEALILVAQVCANLAQGGATLAVAVRTKSKAMKQLASSAGISAVMGITEPSLYGVTLKLKKPAIASAIGAGIAGCFAGIMHVTLYVPQNSFMAILGFSGDKGVSNIVSGLIMMVLAFIASFVICLVLGFKDLEEK</sequence>
<dbReference type="Pfam" id="PF02378">
    <property type="entry name" value="PTS_EIIC"/>
    <property type="match status" value="1"/>
</dbReference>
<dbReference type="PATRIC" id="fig|1679170.3.peg.2808"/>
<feature type="transmembrane region" description="Helical" evidence="12">
    <location>
        <begin position="384"/>
        <end position="407"/>
    </location>
</feature>
<dbReference type="PROSITE" id="PS51103">
    <property type="entry name" value="PTS_EIIC_TYPE_1"/>
    <property type="match status" value="1"/>
</dbReference>
<evidence type="ECO:0008006" key="17">
    <source>
        <dbReference type="Google" id="ProtNLM"/>
    </source>
</evidence>
<feature type="transmembrane region" description="Helical" evidence="12">
    <location>
        <begin position="242"/>
        <end position="263"/>
    </location>
</feature>
<proteinExistence type="predicted"/>
<gene>
    <name evidence="15" type="ORF">AC625_12330</name>
</gene>
<keyword evidence="9 12" id="KW-1133">Transmembrane helix</keyword>
<evidence type="ECO:0000256" key="12">
    <source>
        <dbReference type="SAM" id="Phobius"/>
    </source>
</evidence>
<dbReference type="FunFam" id="3.30.1360.60:FF:000001">
    <property type="entry name" value="PTS system glucose-specific IIBC component PtsG"/>
    <property type="match status" value="1"/>
</dbReference>
<feature type="transmembrane region" description="Helical" evidence="12">
    <location>
        <begin position="116"/>
        <end position="136"/>
    </location>
</feature>
<dbReference type="GO" id="GO:0005886">
    <property type="term" value="C:plasma membrane"/>
    <property type="evidence" value="ECO:0007669"/>
    <property type="project" value="UniProtKB-SubCell"/>
</dbReference>
<dbReference type="PROSITE" id="PS51098">
    <property type="entry name" value="PTS_EIIB_TYPE_1"/>
    <property type="match status" value="1"/>
</dbReference>
<evidence type="ECO:0000256" key="10">
    <source>
        <dbReference type="ARBA" id="ARBA00023136"/>
    </source>
</evidence>
<dbReference type="CDD" id="cd00212">
    <property type="entry name" value="PTS_IIB_glc"/>
    <property type="match status" value="1"/>
</dbReference>
<dbReference type="InterPro" id="IPR050558">
    <property type="entry name" value="PTS_Sugar-Specific_Components"/>
</dbReference>
<feature type="domain" description="PTS EIIB type-1" evidence="13">
    <location>
        <begin position="6"/>
        <end position="88"/>
    </location>
</feature>
<feature type="transmembrane region" description="Helical" evidence="12">
    <location>
        <begin position="427"/>
        <end position="450"/>
    </location>
</feature>
<evidence type="ECO:0000256" key="4">
    <source>
        <dbReference type="ARBA" id="ARBA00022597"/>
    </source>
</evidence>
<dbReference type="SUPFAM" id="SSF55604">
    <property type="entry name" value="Glucose permease domain IIB"/>
    <property type="match status" value="1"/>
</dbReference>
<dbReference type="Gene3D" id="3.30.1360.60">
    <property type="entry name" value="Glucose permease domain IIB"/>
    <property type="match status" value="1"/>
</dbReference>
<evidence type="ECO:0000256" key="6">
    <source>
        <dbReference type="ARBA" id="ARBA00022683"/>
    </source>
</evidence>
<feature type="transmembrane region" description="Helical" evidence="12">
    <location>
        <begin position="148"/>
        <end position="166"/>
    </location>
</feature>
<keyword evidence="2" id="KW-0813">Transport</keyword>
<dbReference type="PANTHER" id="PTHR30175:SF1">
    <property type="entry name" value="PTS SYSTEM ARBUTIN-, CELLOBIOSE-, AND SALICIN-SPECIFIC EIIBC COMPONENT-RELATED"/>
    <property type="match status" value="1"/>
</dbReference>
<evidence type="ECO:0000256" key="8">
    <source>
        <dbReference type="ARBA" id="ARBA00022777"/>
    </source>
</evidence>
<evidence type="ECO:0000256" key="3">
    <source>
        <dbReference type="ARBA" id="ARBA00022475"/>
    </source>
</evidence>
<protein>
    <recommendedName>
        <fullName evidence="17">PTS sugar transporter</fullName>
    </recommendedName>
</protein>
<evidence type="ECO:0000256" key="1">
    <source>
        <dbReference type="ARBA" id="ARBA00004651"/>
    </source>
</evidence>
<keyword evidence="8" id="KW-0418">Kinase</keyword>
<comment type="caution">
    <text evidence="15">The sequence shown here is derived from an EMBL/GenBank/DDBJ whole genome shotgun (WGS) entry which is preliminary data.</text>
</comment>
<feature type="domain" description="PTS EIIC type-1" evidence="14">
    <location>
        <begin position="107"/>
        <end position="456"/>
    </location>
</feature>
<dbReference type="OrthoDB" id="9769191at2"/>
<evidence type="ECO:0000256" key="11">
    <source>
        <dbReference type="PROSITE-ProRule" id="PRU00421"/>
    </source>
</evidence>
<dbReference type="GO" id="GO:0008982">
    <property type="term" value="F:protein-N(PI)-phosphohistidine-sugar phosphotransferase activity"/>
    <property type="evidence" value="ECO:0007669"/>
    <property type="project" value="InterPro"/>
</dbReference>
<accession>A0A0K9H031</accession>
<dbReference type="GO" id="GO:0015771">
    <property type="term" value="P:trehalose transport"/>
    <property type="evidence" value="ECO:0007669"/>
    <property type="project" value="TreeGrafter"/>
</dbReference>
<dbReference type="STRING" id="1679170.AC625_12330"/>
<dbReference type="Proteomes" id="UP000037146">
    <property type="component" value="Unassembled WGS sequence"/>
</dbReference>
<dbReference type="GO" id="GO:0009401">
    <property type="term" value="P:phosphoenolpyruvate-dependent sugar phosphotransferase system"/>
    <property type="evidence" value="ECO:0007669"/>
    <property type="project" value="UniProtKB-KW"/>
</dbReference>
<dbReference type="PANTHER" id="PTHR30175">
    <property type="entry name" value="PHOSPHOTRANSFERASE SYSTEM TRANSPORT PROTEIN"/>
    <property type="match status" value="1"/>
</dbReference>
<dbReference type="InterPro" id="IPR003352">
    <property type="entry name" value="PTS_EIIC"/>
</dbReference>
<keyword evidence="5" id="KW-0808">Transferase</keyword>
<organism evidence="15 16">
    <name type="scientific">Peribacillus loiseleuriae</name>
    <dbReference type="NCBI Taxonomy" id="1679170"/>
    <lineage>
        <taxon>Bacteria</taxon>
        <taxon>Bacillati</taxon>
        <taxon>Bacillota</taxon>
        <taxon>Bacilli</taxon>
        <taxon>Bacillales</taxon>
        <taxon>Bacillaceae</taxon>
        <taxon>Peribacillus</taxon>
    </lineage>
</organism>
<evidence type="ECO:0000259" key="13">
    <source>
        <dbReference type="PROSITE" id="PS51098"/>
    </source>
</evidence>
<dbReference type="InterPro" id="IPR013013">
    <property type="entry name" value="PTS_EIIC_1"/>
</dbReference>
<feature type="active site" description="Phosphocysteine intermediate; for EIIB activity" evidence="11">
    <location>
        <position position="28"/>
    </location>
</feature>
<evidence type="ECO:0000256" key="9">
    <source>
        <dbReference type="ARBA" id="ARBA00022989"/>
    </source>
</evidence>
<dbReference type="GO" id="GO:0090589">
    <property type="term" value="F:protein-phosphocysteine-trehalose phosphotransferase system transporter activity"/>
    <property type="evidence" value="ECO:0007669"/>
    <property type="project" value="TreeGrafter"/>
</dbReference>
<evidence type="ECO:0000313" key="16">
    <source>
        <dbReference type="Proteomes" id="UP000037146"/>
    </source>
</evidence>
<dbReference type="RefSeq" id="WP_049683715.1">
    <property type="nucleotide sequence ID" value="NZ_LFZW01000001.1"/>
</dbReference>
<dbReference type="GO" id="GO:0016301">
    <property type="term" value="F:kinase activity"/>
    <property type="evidence" value="ECO:0007669"/>
    <property type="project" value="UniProtKB-KW"/>
</dbReference>
<dbReference type="InterPro" id="IPR001996">
    <property type="entry name" value="PTS_IIB_1"/>
</dbReference>